<dbReference type="EMBL" id="KK117265">
    <property type="protein sequence ID" value="KFM69987.1"/>
    <property type="molecule type" value="Genomic_DNA"/>
</dbReference>
<sequence>MCSFEIFERSSMVECDEIESRLFLGNLDAAESEETLKCFGITHVLTVYMFPITKPENLEIETLFIDLEDSPDCDILSCFERSNAFIKEGQDKGGCLVHCYGGVSRSATLVVAYLMKKYSIGVDEALQKVKNKRYCACPNAGFLSQLRLYENMKNTLDEENIDYKIFSLYHLGRKVSSGGNFSAVENYLSKFKGKMCGGDKYKCRKCRKCLFYQSNVIPHIKGQDLYWNNFAQQLISEQSQVICTNSLFVEFLPWMSEAFKTLSGKILCPECSSKIGTFCWKGQLCPCGATISPSFKVAESKLDKEYKYSPAVNNELNIAQIT</sequence>
<dbReference type="PROSITE" id="PS00383">
    <property type="entry name" value="TYR_PHOSPHATASE_1"/>
    <property type="match status" value="1"/>
</dbReference>
<dbReference type="PIRSF" id="PIRSF000941">
    <property type="entry name" value="DUSP12"/>
    <property type="match status" value="1"/>
</dbReference>
<evidence type="ECO:0000256" key="1">
    <source>
        <dbReference type="ARBA" id="ARBA00008601"/>
    </source>
</evidence>
<dbReference type="SMART" id="SM00195">
    <property type="entry name" value="DSPc"/>
    <property type="match status" value="1"/>
</dbReference>
<organism evidence="8 9">
    <name type="scientific">Stegodyphus mimosarum</name>
    <name type="common">African social velvet spider</name>
    <dbReference type="NCBI Taxonomy" id="407821"/>
    <lineage>
        <taxon>Eukaryota</taxon>
        <taxon>Metazoa</taxon>
        <taxon>Ecdysozoa</taxon>
        <taxon>Arthropoda</taxon>
        <taxon>Chelicerata</taxon>
        <taxon>Arachnida</taxon>
        <taxon>Araneae</taxon>
        <taxon>Araneomorphae</taxon>
        <taxon>Entelegynae</taxon>
        <taxon>Eresoidea</taxon>
        <taxon>Eresidae</taxon>
        <taxon>Stegodyphus</taxon>
    </lineage>
</organism>
<feature type="active site" description="Phosphocysteine intermediate" evidence="5">
    <location>
        <position position="99"/>
    </location>
</feature>
<dbReference type="Pfam" id="PF00782">
    <property type="entry name" value="DSPc"/>
    <property type="match status" value="1"/>
</dbReference>
<dbReference type="InterPro" id="IPR020422">
    <property type="entry name" value="TYR_PHOSPHATASE_DUAL_dom"/>
</dbReference>
<dbReference type="PANTHER" id="PTHR45848">
    <property type="entry name" value="DUAL SPECIFICITY PROTEIN PHOSPHATASE 12 FAMILY MEMBER"/>
    <property type="match status" value="1"/>
</dbReference>
<dbReference type="SUPFAM" id="SSF52799">
    <property type="entry name" value="(Phosphotyrosine protein) phosphatases II"/>
    <property type="match status" value="1"/>
</dbReference>
<dbReference type="InterPro" id="IPR000340">
    <property type="entry name" value="Dual-sp_phosphatase_cat-dom"/>
</dbReference>
<protein>
    <recommendedName>
        <fullName evidence="2">protein-tyrosine-phosphatase</fullName>
        <ecNumber evidence="2">3.1.3.48</ecNumber>
    </recommendedName>
</protein>
<dbReference type="CDD" id="cd14498">
    <property type="entry name" value="DSP"/>
    <property type="match status" value="1"/>
</dbReference>
<evidence type="ECO:0000256" key="3">
    <source>
        <dbReference type="ARBA" id="ARBA00022801"/>
    </source>
</evidence>
<dbReference type="Gene3D" id="3.90.190.10">
    <property type="entry name" value="Protein tyrosine phosphatase superfamily"/>
    <property type="match status" value="1"/>
</dbReference>
<keyword evidence="3" id="KW-0378">Hydrolase</keyword>
<dbReference type="STRING" id="407821.A0A087TXZ8"/>
<dbReference type="PROSITE" id="PS50054">
    <property type="entry name" value="TYR_PHOSPHATASE_DUAL"/>
    <property type="match status" value="1"/>
</dbReference>
<evidence type="ECO:0000313" key="9">
    <source>
        <dbReference type="Proteomes" id="UP000054359"/>
    </source>
</evidence>
<comment type="similarity">
    <text evidence="1">Belongs to the protein-tyrosine phosphatase family. Non-receptor class dual specificity subfamily.</text>
</comment>
<reference evidence="8 9" key="1">
    <citation type="submission" date="2013-11" db="EMBL/GenBank/DDBJ databases">
        <title>Genome sequencing of Stegodyphus mimosarum.</title>
        <authorList>
            <person name="Bechsgaard J."/>
        </authorList>
    </citation>
    <scope>NUCLEOTIDE SEQUENCE [LARGE SCALE GENOMIC DNA]</scope>
</reference>
<dbReference type="PANTHER" id="PTHR45848:SF4">
    <property type="entry name" value="DUAL SPECIFICITY PROTEIN PHOSPHATASE 12"/>
    <property type="match status" value="1"/>
</dbReference>
<keyword evidence="9" id="KW-1185">Reference proteome</keyword>
<evidence type="ECO:0000256" key="5">
    <source>
        <dbReference type="PIRSR" id="PIRSR000941-50"/>
    </source>
</evidence>
<evidence type="ECO:0000256" key="2">
    <source>
        <dbReference type="ARBA" id="ARBA00013064"/>
    </source>
</evidence>
<dbReference type="OMA" id="LYWNNFA"/>
<gene>
    <name evidence="8" type="ORF">X975_23977</name>
</gene>
<dbReference type="GO" id="GO:0004725">
    <property type="term" value="F:protein tyrosine phosphatase activity"/>
    <property type="evidence" value="ECO:0007669"/>
    <property type="project" value="UniProtKB-EC"/>
</dbReference>
<keyword evidence="4" id="KW-0904">Protein phosphatase</keyword>
<evidence type="ECO:0000259" key="7">
    <source>
        <dbReference type="PROSITE" id="PS50056"/>
    </source>
</evidence>
<dbReference type="InterPro" id="IPR029021">
    <property type="entry name" value="Prot-tyrosine_phosphatase-like"/>
</dbReference>
<accession>A0A087TXZ8</accession>
<feature type="domain" description="Tyrosine specific protein phosphatases" evidence="7">
    <location>
        <begin position="76"/>
        <end position="133"/>
    </location>
</feature>
<name>A0A087TXZ8_STEMI</name>
<dbReference type="InterPro" id="IPR000387">
    <property type="entry name" value="Tyr_Pase_dom"/>
</dbReference>
<feature type="domain" description="Tyrosine-protein phosphatase" evidence="6">
    <location>
        <begin position="14"/>
        <end position="155"/>
    </location>
</feature>
<evidence type="ECO:0000313" key="8">
    <source>
        <dbReference type="EMBL" id="KFM69987.1"/>
    </source>
</evidence>
<proteinExistence type="inferred from homology"/>
<dbReference type="GO" id="GO:0005634">
    <property type="term" value="C:nucleus"/>
    <property type="evidence" value="ECO:0007669"/>
    <property type="project" value="TreeGrafter"/>
</dbReference>
<feature type="non-terminal residue" evidence="8">
    <location>
        <position position="322"/>
    </location>
</feature>
<dbReference type="InterPro" id="IPR016130">
    <property type="entry name" value="Tyr_Pase_AS"/>
</dbReference>
<dbReference type="PROSITE" id="PS50056">
    <property type="entry name" value="TYR_PHOSPHATASE_2"/>
    <property type="match status" value="1"/>
</dbReference>
<dbReference type="InterPro" id="IPR016278">
    <property type="entry name" value="DUSP12"/>
</dbReference>
<dbReference type="GO" id="GO:0008138">
    <property type="term" value="F:protein tyrosine/serine/threonine phosphatase activity"/>
    <property type="evidence" value="ECO:0007669"/>
    <property type="project" value="InterPro"/>
</dbReference>
<dbReference type="AlphaFoldDB" id="A0A087TXZ8"/>
<evidence type="ECO:0000256" key="4">
    <source>
        <dbReference type="ARBA" id="ARBA00022912"/>
    </source>
</evidence>
<dbReference type="OrthoDB" id="6408925at2759"/>
<evidence type="ECO:0000259" key="6">
    <source>
        <dbReference type="PROSITE" id="PS50054"/>
    </source>
</evidence>
<dbReference type="EC" id="3.1.3.48" evidence="2"/>
<dbReference type="Proteomes" id="UP000054359">
    <property type="component" value="Unassembled WGS sequence"/>
</dbReference>